<proteinExistence type="predicted"/>
<sequence length="55" mass="5922">MASSPSTMAFRCRPRVDARGASVAPAPQDLTTATVKQLEESEYSNVQKLLAQKPS</sequence>
<accession>A0A3S4F7T7</accession>
<organism evidence="1 2">
    <name type="scientific">Thermothielavioides terrestris</name>
    <dbReference type="NCBI Taxonomy" id="2587410"/>
    <lineage>
        <taxon>Eukaryota</taxon>
        <taxon>Fungi</taxon>
        <taxon>Dikarya</taxon>
        <taxon>Ascomycota</taxon>
        <taxon>Pezizomycotina</taxon>
        <taxon>Sordariomycetes</taxon>
        <taxon>Sordariomycetidae</taxon>
        <taxon>Sordariales</taxon>
        <taxon>Chaetomiaceae</taxon>
        <taxon>Thermothielavioides</taxon>
    </lineage>
</organism>
<dbReference type="AlphaFoldDB" id="A0A3S4F7T7"/>
<evidence type="ECO:0000313" key="1">
    <source>
        <dbReference type="EMBL" id="SPQ27049.1"/>
    </source>
</evidence>
<gene>
    <name evidence="1" type="ORF">TT172_LOCUS9468</name>
</gene>
<name>A0A3S4F7T7_9PEZI</name>
<protein>
    <submittedName>
        <fullName evidence="1">559da9f4-01c6-48a7-bc5d-b207dc7a328d</fullName>
    </submittedName>
</protein>
<evidence type="ECO:0000313" key="2">
    <source>
        <dbReference type="Proteomes" id="UP000289323"/>
    </source>
</evidence>
<dbReference type="EMBL" id="OUUZ01000018">
    <property type="protein sequence ID" value="SPQ27049.1"/>
    <property type="molecule type" value="Genomic_DNA"/>
</dbReference>
<dbReference type="Proteomes" id="UP000289323">
    <property type="component" value="Unassembled WGS sequence"/>
</dbReference>
<reference evidence="1 2" key="1">
    <citation type="submission" date="2018-04" db="EMBL/GenBank/DDBJ databases">
        <authorList>
            <person name="Huttner S."/>
            <person name="Dainat J."/>
        </authorList>
    </citation>
    <scope>NUCLEOTIDE SEQUENCE [LARGE SCALE GENOMIC DNA]</scope>
</reference>